<dbReference type="Proteomes" id="UP000595437">
    <property type="component" value="Chromosome 10"/>
</dbReference>
<organism evidence="1 2">
    <name type="scientific">Caligus rogercresseyi</name>
    <name type="common">Sea louse</name>
    <dbReference type="NCBI Taxonomy" id="217165"/>
    <lineage>
        <taxon>Eukaryota</taxon>
        <taxon>Metazoa</taxon>
        <taxon>Ecdysozoa</taxon>
        <taxon>Arthropoda</taxon>
        <taxon>Crustacea</taxon>
        <taxon>Multicrustacea</taxon>
        <taxon>Hexanauplia</taxon>
        <taxon>Copepoda</taxon>
        <taxon>Siphonostomatoida</taxon>
        <taxon>Caligidae</taxon>
        <taxon>Caligus</taxon>
    </lineage>
</organism>
<dbReference type="EMBL" id="CP045899">
    <property type="protein sequence ID" value="QQP41170.1"/>
    <property type="molecule type" value="Genomic_DNA"/>
</dbReference>
<keyword evidence="2" id="KW-1185">Reference proteome</keyword>
<reference evidence="2" key="1">
    <citation type="submission" date="2021-01" db="EMBL/GenBank/DDBJ databases">
        <title>Caligus Genome Assembly.</title>
        <authorList>
            <person name="Gallardo-Escarate C."/>
        </authorList>
    </citation>
    <scope>NUCLEOTIDE SEQUENCE [LARGE SCALE GENOMIC DNA]</scope>
</reference>
<accession>A0A7T8K183</accession>
<dbReference type="AlphaFoldDB" id="A0A7T8K183"/>
<evidence type="ECO:0000313" key="2">
    <source>
        <dbReference type="Proteomes" id="UP000595437"/>
    </source>
</evidence>
<sequence>EVCIRGDGRVRSGKDLVRFKDREASLSNGGSRAVNGTFINGVVTKSLLIHPLEGIFWGFGP</sequence>
<name>A0A7T8K183_CALRO</name>
<evidence type="ECO:0000313" key="1">
    <source>
        <dbReference type="EMBL" id="QQP41170.1"/>
    </source>
</evidence>
<feature type="non-terminal residue" evidence="1">
    <location>
        <position position="1"/>
    </location>
</feature>
<gene>
    <name evidence="1" type="ORF">FKW44_015455</name>
</gene>
<proteinExistence type="predicted"/>
<protein>
    <submittedName>
        <fullName evidence="1">Uncharacterized protein</fullName>
    </submittedName>
</protein>